<reference evidence="2" key="2">
    <citation type="journal article" date="2015" name="Data Brief">
        <title>Shoot transcriptome of the giant reed, Arundo donax.</title>
        <authorList>
            <person name="Barrero R.A."/>
            <person name="Guerrero F.D."/>
            <person name="Moolhuijzen P."/>
            <person name="Goolsby J.A."/>
            <person name="Tidwell J."/>
            <person name="Bellgard S.E."/>
            <person name="Bellgard M.I."/>
        </authorList>
    </citation>
    <scope>NUCLEOTIDE SEQUENCE</scope>
    <source>
        <tissue evidence="2">Shoot tissue taken approximately 20 cm above the soil surface</tissue>
    </source>
</reference>
<feature type="signal peptide" evidence="1">
    <location>
        <begin position="1"/>
        <end position="16"/>
    </location>
</feature>
<keyword evidence="1" id="KW-0732">Signal</keyword>
<feature type="chain" id="PRO_5005168941" evidence="1">
    <location>
        <begin position="17"/>
        <end position="45"/>
    </location>
</feature>
<sequence length="45" mass="5394">MVCLLRFLIQIYLLQFLKIRLRFHIGLYNTILSNFKLPPKHSCST</sequence>
<reference evidence="2" key="1">
    <citation type="submission" date="2014-09" db="EMBL/GenBank/DDBJ databases">
        <authorList>
            <person name="Magalhaes I.L.F."/>
            <person name="Oliveira U."/>
            <person name="Santos F.R."/>
            <person name="Vidigal T.H.D.A."/>
            <person name="Brescovit A.D."/>
            <person name="Santos A.J."/>
        </authorList>
    </citation>
    <scope>NUCLEOTIDE SEQUENCE</scope>
    <source>
        <tissue evidence="2">Shoot tissue taken approximately 20 cm above the soil surface</tissue>
    </source>
</reference>
<name>A0A0A9D561_ARUDO</name>
<dbReference type="AlphaFoldDB" id="A0A0A9D561"/>
<accession>A0A0A9D561</accession>
<evidence type="ECO:0000313" key="2">
    <source>
        <dbReference type="EMBL" id="JAD82951.1"/>
    </source>
</evidence>
<protein>
    <submittedName>
        <fullName evidence="2">Uncharacterized protein</fullName>
    </submittedName>
</protein>
<evidence type="ECO:0000256" key="1">
    <source>
        <dbReference type="SAM" id="SignalP"/>
    </source>
</evidence>
<organism evidence="2">
    <name type="scientific">Arundo donax</name>
    <name type="common">Giant reed</name>
    <name type="synonym">Donax arundinaceus</name>
    <dbReference type="NCBI Taxonomy" id="35708"/>
    <lineage>
        <taxon>Eukaryota</taxon>
        <taxon>Viridiplantae</taxon>
        <taxon>Streptophyta</taxon>
        <taxon>Embryophyta</taxon>
        <taxon>Tracheophyta</taxon>
        <taxon>Spermatophyta</taxon>
        <taxon>Magnoliopsida</taxon>
        <taxon>Liliopsida</taxon>
        <taxon>Poales</taxon>
        <taxon>Poaceae</taxon>
        <taxon>PACMAD clade</taxon>
        <taxon>Arundinoideae</taxon>
        <taxon>Arundineae</taxon>
        <taxon>Arundo</taxon>
    </lineage>
</organism>
<proteinExistence type="predicted"/>
<dbReference type="EMBL" id="GBRH01214944">
    <property type="protein sequence ID" value="JAD82951.1"/>
    <property type="molecule type" value="Transcribed_RNA"/>
</dbReference>